<dbReference type="Proteomes" id="UP000604730">
    <property type="component" value="Unassembled WGS sequence"/>
</dbReference>
<name>A0ABS1J0Y7_9FIRM</name>
<organism evidence="1 2">
    <name type="scientific">Catonella massiliensis</name>
    <dbReference type="NCBI Taxonomy" id="2799636"/>
    <lineage>
        <taxon>Bacteria</taxon>
        <taxon>Bacillati</taxon>
        <taxon>Bacillota</taxon>
        <taxon>Clostridia</taxon>
        <taxon>Lachnospirales</taxon>
        <taxon>Lachnospiraceae</taxon>
        <taxon>Catonella</taxon>
    </lineage>
</organism>
<dbReference type="EMBL" id="JAEPRJ010000001">
    <property type="protein sequence ID" value="MBK5897816.1"/>
    <property type="molecule type" value="Genomic_DNA"/>
</dbReference>
<evidence type="ECO:0000313" key="2">
    <source>
        <dbReference type="Proteomes" id="UP000604730"/>
    </source>
</evidence>
<accession>A0ABS1J0Y7</accession>
<protein>
    <recommendedName>
        <fullName evidence="3">DUF2357 domain-containing protein</fullName>
    </recommendedName>
</protein>
<sequence length="409" mass="47747">MGNYQDKNKIGGKINSKIDNQDSFASVISVEQLNESDIFGFGCKIDDFCIKCEGDEDVEIFNNEDHIYIQVKSSQIRKGDFVKILDRFIEIDSDEKATKNYFVIATFEKIVIDNKDIIEQFDDYYKVFINEYETNDKKKRVRNELIERFGLQKYSVMIDRIRFKYRPLFRDAKDTVAIFSKTLRLYYKCRGISEDTINELFASLNALLGVARRERGSVSRGELEKIINKELSHFTPFSKLSLQMGYKKIENGYIKDEEANSKITSISRGFRKAKQKLFAGWRKAYFKEFLLSFFIGAKSCPQCGHPMMANINGLKGIACPDCGFTPYVTMLAFCECGYFETIKNQPEIDDEAHIRYIRDYFNGKEDNLCPKCGRYLYDDNFEDRVFYAPIPYPYSKLMSDDEMYKDSLY</sequence>
<dbReference type="RefSeq" id="WP_208429278.1">
    <property type="nucleotide sequence ID" value="NZ_JAEPRJ010000001.1"/>
</dbReference>
<comment type="caution">
    <text evidence="1">The sequence shown here is derived from an EMBL/GenBank/DDBJ whole genome shotgun (WGS) entry which is preliminary data.</text>
</comment>
<evidence type="ECO:0008006" key="3">
    <source>
        <dbReference type="Google" id="ProtNLM"/>
    </source>
</evidence>
<reference evidence="1 2" key="1">
    <citation type="submission" date="2021-01" db="EMBL/GenBank/DDBJ databases">
        <title>Isolation and description of Catonella massiliensis sp. nov., a novel Catonella species, isolated from a stable periodontitis subject.</title>
        <authorList>
            <person name="Antezack A."/>
            <person name="Boxberger M."/>
            <person name="La Scola B."/>
            <person name="Monnet-Corti V."/>
        </authorList>
    </citation>
    <scope>NUCLEOTIDE SEQUENCE [LARGE SCALE GENOMIC DNA]</scope>
    <source>
        <strain evidence="1 2">Marseille-Q4567</strain>
    </source>
</reference>
<evidence type="ECO:0000313" key="1">
    <source>
        <dbReference type="EMBL" id="MBK5897816.1"/>
    </source>
</evidence>
<proteinExistence type="predicted"/>
<gene>
    <name evidence="1" type="ORF">JJN12_08505</name>
</gene>
<keyword evidence="2" id="KW-1185">Reference proteome</keyword>